<organism evidence="3 4">
    <name type="scientific">Pseudarthrobacter chlorophenolicus (strain ATCC 700700 / DSM 12829 / CIP 107037 / JCM 12360 / KCTC 9906 / NCIMB 13794 / A6)</name>
    <name type="common">Arthrobacter chlorophenolicus</name>
    <dbReference type="NCBI Taxonomy" id="452863"/>
    <lineage>
        <taxon>Bacteria</taxon>
        <taxon>Bacillati</taxon>
        <taxon>Actinomycetota</taxon>
        <taxon>Actinomycetes</taxon>
        <taxon>Micrococcales</taxon>
        <taxon>Micrococcaceae</taxon>
        <taxon>Pseudarthrobacter</taxon>
    </lineage>
</organism>
<dbReference type="Proteomes" id="UP000002505">
    <property type="component" value="Chromosome"/>
</dbReference>
<gene>
    <name evidence="3" type="ordered locus">Achl_3248</name>
</gene>
<sequence>MNGVENLETKRLILRPWEPEDADFVLDLYSRWKVQRFIGNPPRVMADRAEAEERIRVWRAMDHPVHAVWAVQLKDPAQQANPTRPTNPAHPTNPAQQANPAQPTNPPQQTDPAQPRIPGHSKPALAGTLLLKSIPASGAALPLQPSGDTEIGWHFHPDLWGKGYATEAAAAVLAYAFNNGVPKVVAVTNPANAASQSVCTRIGLLHQGQTSEYYNALCELYELANPEA</sequence>
<dbReference type="PROSITE" id="PS51186">
    <property type="entry name" value="GNAT"/>
    <property type="match status" value="1"/>
</dbReference>
<dbReference type="PANTHER" id="PTHR43792:SF1">
    <property type="entry name" value="N-ACETYLTRANSFERASE DOMAIN-CONTAINING PROTEIN"/>
    <property type="match status" value="1"/>
</dbReference>
<dbReference type="InterPro" id="IPR000182">
    <property type="entry name" value="GNAT_dom"/>
</dbReference>
<accession>B8HG16</accession>
<proteinExistence type="predicted"/>
<dbReference type="OrthoDB" id="3533156at2"/>
<dbReference type="RefSeq" id="WP_015938403.1">
    <property type="nucleotide sequence ID" value="NC_011886.1"/>
</dbReference>
<dbReference type="InterPro" id="IPR051531">
    <property type="entry name" value="N-acetyltransferase"/>
</dbReference>
<dbReference type="PANTHER" id="PTHR43792">
    <property type="entry name" value="GNAT FAMILY, PUTATIVE (AFU_ORTHOLOGUE AFUA_3G00765)-RELATED-RELATED"/>
    <property type="match status" value="1"/>
</dbReference>
<feature type="region of interest" description="Disordered" evidence="1">
    <location>
        <begin position="78"/>
        <end position="122"/>
    </location>
</feature>
<dbReference type="HOGENOM" id="CLU_013985_3_1_11"/>
<feature type="compositionally biased region" description="Low complexity" evidence="1">
    <location>
        <begin position="87"/>
        <end position="114"/>
    </location>
</feature>
<name>B8HG16_PSECP</name>
<dbReference type="eggNOG" id="COG1670">
    <property type="taxonomic scope" value="Bacteria"/>
</dbReference>
<feature type="domain" description="N-acetyltransferase" evidence="2">
    <location>
        <begin position="84"/>
        <end position="224"/>
    </location>
</feature>
<evidence type="ECO:0000259" key="2">
    <source>
        <dbReference type="PROSITE" id="PS51186"/>
    </source>
</evidence>
<keyword evidence="4" id="KW-1185">Reference proteome</keyword>
<evidence type="ECO:0000313" key="3">
    <source>
        <dbReference type="EMBL" id="ACL41209.1"/>
    </source>
</evidence>
<dbReference type="Gene3D" id="3.40.630.30">
    <property type="match status" value="1"/>
</dbReference>
<evidence type="ECO:0000256" key="1">
    <source>
        <dbReference type="SAM" id="MobiDB-lite"/>
    </source>
</evidence>
<dbReference type="KEGG" id="ach:Achl_3248"/>
<dbReference type="GO" id="GO:0016747">
    <property type="term" value="F:acyltransferase activity, transferring groups other than amino-acyl groups"/>
    <property type="evidence" value="ECO:0007669"/>
    <property type="project" value="InterPro"/>
</dbReference>
<dbReference type="Pfam" id="PF13302">
    <property type="entry name" value="Acetyltransf_3"/>
    <property type="match status" value="2"/>
</dbReference>
<reference evidence="3" key="1">
    <citation type="submission" date="2009-01" db="EMBL/GenBank/DDBJ databases">
        <title>Complete sequence of chromosome of Arthrobacter chlorophenolicus A6.</title>
        <authorList>
            <consortium name="US DOE Joint Genome Institute"/>
            <person name="Lucas S."/>
            <person name="Copeland A."/>
            <person name="Lapidus A."/>
            <person name="Glavina del Rio T."/>
            <person name="Tice H."/>
            <person name="Bruce D."/>
            <person name="Goodwin L."/>
            <person name="Pitluck S."/>
            <person name="Goltsman E."/>
            <person name="Clum A."/>
            <person name="Larimer F."/>
            <person name="Land M."/>
            <person name="Hauser L."/>
            <person name="Kyrpides N."/>
            <person name="Mikhailova N."/>
            <person name="Jansson J."/>
            <person name="Richardson P."/>
        </authorList>
    </citation>
    <scope>NUCLEOTIDE SEQUENCE [LARGE SCALE GENOMIC DNA]</scope>
    <source>
        <strain evidence="3">A6</strain>
    </source>
</reference>
<dbReference type="SUPFAM" id="SSF55729">
    <property type="entry name" value="Acyl-CoA N-acyltransferases (Nat)"/>
    <property type="match status" value="1"/>
</dbReference>
<dbReference type="EMBL" id="CP001341">
    <property type="protein sequence ID" value="ACL41209.1"/>
    <property type="molecule type" value="Genomic_DNA"/>
</dbReference>
<dbReference type="InterPro" id="IPR016181">
    <property type="entry name" value="Acyl_CoA_acyltransferase"/>
</dbReference>
<dbReference type="AlphaFoldDB" id="B8HG16"/>
<protein>
    <submittedName>
        <fullName evidence="3">GCN5-related N-acetyltransferase</fullName>
    </submittedName>
</protein>
<evidence type="ECO:0000313" key="4">
    <source>
        <dbReference type="Proteomes" id="UP000002505"/>
    </source>
</evidence>